<dbReference type="InterPro" id="IPR050624">
    <property type="entry name" value="HTH-type_Tx_Regulator"/>
</dbReference>
<evidence type="ECO:0000313" key="4">
    <source>
        <dbReference type="EMBL" id="KRM76243.1"/>
    </source>
</evidence>
<dbReference type="Pfam" id="PF00440">
    <property type="entry name" value="TetR_N"/>
    <property type="match status" value="1"/>
</dbReference>
<evidence type="ECO:0000256" key="2">
    <source>
        <dbReference type="PROSITE-ProRule" id="PRU00335"/>
    </source>
</evidence>
<organism evidence="4 5">
    <name type="scientific">Secundilactobacillus collinoides DSM 20515 = JCM 1123</name>
    <dbReference type="NCBI Taxonomy" id="1423733"/>
    <lineage>
        <taxon>Bacteria</taxon>
        <taxon>Bacillati</taxon>
        <taxon>Bacillota</taxon>
        <taxon>Bacilli</taxon>
        <taxon>Lactobacillales</taxon>
        <taxon>Lactobacillaceae</taxon>
        <taxon>Secundilactobacillus</taxon>
    </lineage>
</organism>
<dbReference type="PANTHER" id="PTHR43479:SF11">
    <property type="entry name" value="ACREF_ENVCD OPERON REPRESSOR-RELATED"/>
    <property type="match status" value="1"/>
</dbReference>
<feature type="domain" description="HTH tetR-type" evidence="3">
    <location>
        <begin position="7"/>
        <end position="67"/>
    </location>
</feature>
<evidence type="ECO:0000256" key="1">
    <source>
        <dbReference type="ARBA" id="ARBA00023125"/>
    </source>
</evidence>
<dbReference type="RefSeq" id="WP_056996562.1">
    <property type="nucleotide sequence ID" value="NZ_AYYR01000032.1"/>
</dbReference>
<dbReference type="InterPro" id="IPR009057">
    <property type="entry name" value="Homeodomain-like_sf"/>
</dbReference>
<reference evidence="4 5" key="1">
    <citation type="journal article" date="2015" name="Genome Announc.">
        <title>Expanding the biotechnology potential of lactobacilli through comparative genomics of 213 strains and associated genera.</title>
        <authorList>
            <person name="Sun Z."/>
            <person name="Harris H.M."/>
            <person name="McCann A."/>
            <person name="Guo C."/>
            <person name="Argimon S."/>
            <person name="Zhang W."/>
            <person name="Yang X."/>
            <person name="Jeffery I.B."/>
            <person name="Cooney J.C."/>
            <person name="Kagawa T.F."/>
            <person name="Liu W."/>
            <person name="Song Y."/>
            <person name="Salvetti E."/>
            <person name="Wrobel A."/>
            <person name="Rasinkangas P."/>
            <person name="Parkhill J."/>
            <person name="Rea M.C."/>
            <person name="O'Sullivan O."/>
            <person name="Ritari J."/>
            <person name="Douillard F.P."/>
            <person name="Paul Ross R."/>
            <person name="Yang R."/>
            <person name="Briner A.E."/>
            <person name="Felis G.E."/>
            <person name="de Vos W.M."/>
            <person name="Barrangou R."/>
            <person name="Klaenhammer T.R."/>
            <person name="Caufield P.W."/>
            <person name="Cui Y."/>
            <person name="Zhang H."/>
            <person name="O'Toole P.W."/>
        </authorList>
    </citation>
    <scope>NUCLEOTIDE SEQUENCE [LARGE SCALE GENOMIC DNA]</scope>
    <source>
        <strain evidence="4 5">DSM 20515</strain>
    </source>
</reference>
<dbReference type="Pfam" id="PF14278">
    <property type="entry name" value="TetR_C_8"/>
    <property type="match status" value="1"/>
</dbReference>
<proteinExistence type="predicted"/>
<accession>A0A0R2BLB6</accession>
<dbReference type="PATRIC" id="fig|1423733.4.peg.1843"/>
<comment type="caution">
    <text evidence="4">The sequence shown here is derived from an EMBL/GenBank/DDBJ whole genome shotgun (WGS) entry which is preliminary data.</text>
</comment>
<sequence length="204" mass="23288">MANKRKTQTMNKLNAAFVTLLSQESFETMTVKELIDEAGISRATFYAHFDDKYDFIHRMETDLLTTLKTMMLDEPYELKDGSAIVTNEAVKRVLTFIQAHMAIVRTLMSPNGDARFFENVKKTAYAILVDFARGHRENALPLDKLPSKYVQNVFVGNVFTIIQTWINEDSERDVDTIFSYIQYAQSTAPVALLNISPKDLGWSK</sequence>
<evidence type="ECO:0000259" key="3">
    <source>
        <dbReference type="PROSITE" id="PS50977"/>
    </source>
</evidence>
<dbReference type="InterPro" id="IPR023772">
    <property type="entry name" value="DNA-bd_HTH_TetR-type_CS"/>
</dbReference>
<dbReference type="PROSITE" id="PS01081">
    <property type="entry name" value="HTH_TETR_1"/>
    <property type="match status" value="1"/>
</dbReference>
<feature type="DNA-binding region" description="H-T-H motif" evidence="2">
    <location>
        <begin position="30"/>
        <end position="49"/>
    </location>
</feature>
<evidence type="ECO:0000313" key="5">
    <source>
        <dbReference type="Proteomes" id="UP000051845"/>
    </source>
</evidence>
<name>A0A0R2BLB6_SECCO</name>
<dbReference type="Gene3D" id="1.10.357.10">
    <property type="entry name" value="Tetracycline Repressor, domain 2"/>
    <property type="match status" value="1"/>
</dbReference>
<dbReference type="PROSITE" id="PS50977">
    <property type="entry name" value="HTH_TETR_2"/>
    <property type="match status" value="1"/>
</dbReference>
<dbReference type="SUPFAM" id="SSF46689">
    <property type="entry name" value="Homeodomain-like"/>
    <property type="match status" value="1"/>
</dbReference>
<dbReference type="InterPro" id="IPR001647">
    <property type="entry name" value="HTH_TetR"/>
</dbReference>
<dbReference type="EMBL" id="AYYR01000032">
    <property type="protein sequence ID" value="KRM76243.1"/>
    <property type="molecule type" value="Genomic_DNA"/>
</dbReference>
<dbReference type="GO" id="GO:0003677">
    <property type="term" value="F:DNA binding"/>
    <property type="evidence" value="ECO:0007669"/>
    <property type="project" value="UniProtKB-UniRule"/>
</dbReference>
<gene>
    <name evidence="4" type="ORF">FC82_GL001753</name>
</gene>
<protein>
    <recommendedName>
        <fullName evidence="3">HTH tetR-type domain-containing protein</fullName>
    </recommendedName>
</protein>
<dbReference type="InterPro" id="IPR039532">
    <property type="entry name" value="TetR_C_Firmicutes"/>
</dbReference>
<dbReference type="Proteomes" id="UP000051845">
    <property type="component" value="Unassembled WGS sequence"/>
</dbReference>
<dbReference type="PANTHER" id="PTHR43479">
    <property type="entry name" value="ACREF/ENVCD OPERON REPRESSOR-RELATED"/>
    <property type="match status" value="1"/>
</dbReference>
<dbReference type="AlphaFoldDB" id="A0A0R2BLB6"/>
<keyword evidence="1 2" id="KW-0238">DNA-binding</keyword>